<evidence type="ECO:0000313" key="2">
    <source>
        <dbReference type="Proteomes" id="UP000179807"/>
    </source>
</evidence>
<sequence>MSSIDTILAELIAIHNQCNTVILQMNELNIKFNALEKKVLENKATIDSHNSSITKLTTDLALTNSTVEGINQRVVKLEQAVFPNPPDPEPEPTQ</sequence>
<comment type="caution">
    <text evidence="1">The sequence shown here is derived from an EMBL/GenBank/DDBJ whole genome shotgun (WGS) entry which is preliminary data.</text>
</comment>
<organism evidence="1 2">
    <name type="scientific">Tritrichomonas foetus</name>
    <dbReference type="NCBI Taxonomy" id="1144522"/>
    <lineage>
        <taxon>Eukaryota</taxon>
        <taxon>Metamonada</taxon>
        <taxon>Parabasalia</taxon>
        <taxon>Tritrichomonadida</taxon>
        <taxon>Tritrichomonadidae</taxon>
        <taxon>Tritrichomonas</taxon>
    </lineage>
</organism>
<dbReference type="VEuPathDB" id="TrichDB:TRFO_42087"/>
<dbReference type="Gene3D" id="1.20.5.340">
    <property type="match status" value="1"/>
</dbReference>
<dbReference type="RefSeq" id="XP_068369201.1">
    <property type="nucleotide sequence ID" value="XM_068514127.1"/>
</dbReference>
<dbReference type="GeneID" id="94848831"/>
<dbReference type="AlphaFoldDB" id="A0A1J4KXT4"/>
<name>A0A1J4KXT4_9EUKA</name>
<protein>
    <submittedName>
        <fullName evidence="1">Uncharacterized protein</fullName>
    </submittedName>
</protein>
<evidence type="ECO:0000313" key="1">
    <source>
        <dbReference type="EMBL" id="OHT16065.1"/>
    </source>
</evidence>
<reference evidence="1" key="1">
    <citation type="submission" date="2016-10" db="EMBL/GenBank/DDBJ databases">
        <authorList>
            <person name="Benchimol M."/>
            <person name="Almeida L.G."/>
            <person name="Vasconcelos A.T."/>
            <person name="Perreira-Neves A."/>
            <person name="Rosa I.A."/>
            <person name="Tasca T."/>
            <person name="Bogo M.R."/>
            <person name="de Souza W."/>
        </authorList>
    </citation>
    <scope>NUCLEOTIDE SEQUENCE [LARGE SCALE GENOMIC DNA]</scope>
    <source>
        <strain evidence="1">K</strain>
    </source>
</reference>
<dbReference type="Proteomes" id="UP000179807">
    <property type="component" value="Unassembled WGS sequence"/>
</dbReference>
<keyword evidence="2" id="KW-1185">Reference proteome</keyword>
<proteinExistence type="predicted"/>
<gene>
    <name evidence="1" type="ORF">TRFO_42087</name>
</gene>
<dbReference type="EMBL" id="MLAK01000153">
    <property type="protein sequence ID" value="OHT16065.1"/>
    <property type="molecule type" value="Genomic_DNA"/>
</dbReference>
<accession>A0A1J4KXT4</accession>